<dbReference type="Gene3D" id="3.40.50.300">
    <property type="entry name" value="P-loop containing nucleotide triphosphate hydrolases"/>
    <property type="match status" value="1"/>
</dbReference>
<dbReference type="GO" id="GO:0000731">
    <property type="term" value="P:DNA synthesis involved in DNA repair"/>
    <property type="evidence" value="ECO:0007669"/>
    <property type="project" value="TreeGrafter"/>
</dbReference>
<dbReference type="GO" id="GO:0005524">
    <property type="term" value="F:ATP binding"/>
    <property type="evidence" value="ECO:0007669"/>
    <property type="project" value="InterPro"/>
</dbReference>
<dbReference type="PANTHER" id="PTHR32182:SF22">
    <property type="entry name" value="ATP-DEPENDENT ENDONUCLEASE, OLD FAMILY-RELATED"/>
    <property type="match status" value="1"/>
</dbReference>
<dbReference type="SUPFAM" id="SSF52540">
    <property type="entry name" value="P-loop containing nucleoside triphosphate hydrolases"/>
    <property type="match status" value="1"/>
</dbReference>
<dbReference type="EMBL" id="PQFZ01000012">
    <property type="protein sequence ID" value="POR49332.1"/>
    <property type="molecule type" value="Genomic_DNA"/>
</dbReference>
<evidence type="ECO:0000259" key="1">
    <source>
        <dbReference type="Pfam" id="PF13304"/>
    </source>
</evidence>
<dbReference type="Pfam" id="PF13304">
    <property type="entry name" value="AAA_21"/>
    <property type="match status" value="1"/>
</dbReference>
<dbReference type="CDD" id="cd00267">
    <property type="entry name" value="ABC_ATPase"/>
    <property type="match status" value="1"/>
</dbReference>
<dbReference type="AlphaFoldDB" id="A0A2S4M3P6"/>
<protein>
    <submittedName>
        <fullName evidence="2">Putative AbiEii toxin of type IV toxin-antitoxin system</fullName>
    </submittedName>
</protein>
<dbReference type="InterPro" id="IPR003959">
    <property type="entry name" value="ATPase_AAA_core"/>
</dbReference>
<comment type="caution">
    <text evidence="2">The sequence shown here is derived from an EMBL/GenBank/DDBJ whole genome shotgun (WGS) entry which is preliminary data.</text>
</comment>
<dbReference type="GO" id="GO:0006302">
    <property type="term" value="P:double-strand break repair"/>
    <property type="evidence" value="ECO:0007669"/>
    <property type="project" value="TreeGrafter"/>
</dbReference>
<proteinExistence type="predicted"/>
<dbReference type="GO" id="GO:0016887">
    <property type="term" value="F:ATP hydrolysis activity"/>
    <property type="evidence" value="ECO:0007669"/>
    <property type="project" value="InterPro"/>
</dbReference>
<dbReference type="Proteomes" id="UP000236919">
    <property type="component" value="Unassembled WGS sequence"/>
</dbReference>
<evidence type="ECO:0000313" key="2">
    <source>
        <dbReference type="EMBL" id="POR49332.1"/>
    </source>
</evidence>
<dbReference type="RefSeq" id="WP_210202384.1">
    <property type="nucleotide sequence ID" value="NZ_PQFZ01000012.1"/>
</dbReference>
<evidence type="ECO:0000313" key="3">
    <source>
        <dbReference type="Proteomes" id="UP000236919"/>
    </source>
</evidence>
<gene>
    <name evidence="2" type="ORF">CYD53_112157</name>
</gene>
<feature type="domain" description="ATPase AAA-type core" evidence="1">
    <location>
        <begin position="171"/>
        <end position="240"/>
    </location>
</feature>
<dbReference type="InterPro" id="IPR027417">
    <property type="entry name" value="P-loop_NTPase"/>
</dbReference>
<organism evidence="2 3">
    <name type="scientific">Bosea psychrotolerans</name>
    <dbReference type="NCBI Taxonomy" id="1871628"/>
    <lineage>
        <taxon>Bacteria</taxon>
        <taxon>Pseudomonadati</taxon>
        <taxon>Pseudomonadota</taxon>
        <taxon>Alphaproteobacteria</taxon>
        <taxon>Hyphomicrobiales</taxon>
        <taxon>Boseaceae</taxon>
        <taxon>Bosea</taxon>
    </lineage>
</organism>
<reference evidence="2 3" key="1">
    <citation type="submission" date="2018-01" db="EMBL/GenBank/DDBJ databases">
        <title>Genomic Encyclopedia of Type Strains, Phase III (KMG-III): the genomes of soil and plant-associated and newly described type strains.</title>
        <authorList>
            <person name="Whitman W."/>
        </authorList>
    </citation>
    <scope>NUCLEOTIDE SEQUENCE [LARGE SCALE GENOMIC DNA]</scope>
    <source>
        <strain evidence="2 3">1131</strain>
    </source>
</reference>
<sequence length="381" mass="41161">MRFSIQIPGPTGGNSIELDAGASLIFVGANGGGKTRLAVLLEKLHEPASHRISAHRALSLNPNVSKISEADARRGLLKGGTTAGYQRTAHRWGAKEAVALLNDFDFLIQALFAEQTNTTYRNHSSARAGQTQIFLPTKLEMLVEIWDRLLPHRKIVLSGDDIQVSIAGSAEAYSASEMSDGERSVFYMVGQVLIAPPDSLLIFDEPELHVHRSITGKLWDELEAARPDCAFVLITHDLEFAASRVAAKYVIRDYSPAIGWTVDPVPGDTGFSEDTATLILGSRRPVLFSEGTGTSLDRAIYRACYPEWTVVARGGCEAVIHSVVTMRTNQAFTRVSCSGLVDADDYDNADVTKLGSLGVGVLPVSEIENLVVLPSVSRAIA</sequence>
<dbReference type="PANTHER" id="PTHR32182">
    <property type="entry name" value="DNA REPLICATION AND REPAIR PROTEIN RECF"/>
    <property type="match status" value="1"/>
</dbReference>
<name>A0A2S4M3P6_9HYPH</name>
<accession>A0A2S4M3P6</accession>
<keyword evidence="3" id="KW-1185">Reference proteome</keyword>